<dbReference type="Gene3D" id="3.40.30.10">
    <property type="entry name" value="Glutaredoxin"/>
    <property type="match status" value="1"/>
</dbReference>
<feature type="transmembrane region" description="Helical" evidence="6">
    <location>
        <begin position="403"/>
        <end position="430"/>
    </location>
</feature>
<feature type="domain" description="Cytochrome C biogenesis protein transmembrane" evidence="7">
    <location>
        <begin position="278"/>
        <end position="491"/>
    </location>
</feature>
<evidence type="ECO:0000256" key="1">
    <source>
        <dbReference type="ARBA" id="ARBA00004141"/>
    </source>
</evidence>
<feature type="transmembrane region" description="Helical" evidence="6">
    <location>
        <begin position="476"/>
        <end position="494"/>
    </location>
</feature>
<accession>A0ABQ4P7E7</accession>
<dbReference type="InterPro" id="IPR003834">
    <property type="entry name" value="Cyt_c_assmbl_TM_dom"/>
</dbReference>
<name>A0ABQ4P7E7_9GAMM</name>
<evidence type="ECO:0000256" key="3">
    <source>
        <dbReference type="ARBA" id="ARBA00022748"/>
    </source>
</evidence>
<feature type="transmembrane region" description="Helical" evidence="6">
    <location>
        <begin position="321"/>
        <end position="340"/>
    </location>
</feature>
<keyword evidence="4 6" id="KW-1133">Transmembrane helix</keyword>
<feature type="transmembrane region" description="Helical" evidence="6">
    <location>
        <begin position="500"/>
        <end position="517"/>
    </location>
</feature>
<evidence type="ECO:0000259" key="7">
    <source>
        <dbReference type="Pfam" id="PF02683"/>
    </source>
</evidence>
<comment type="caution">
    <text evidence="9">The sequence shown here is derived from an EMBL/GenBank/DDBJ whole genome shotgun (WGS) entry which is preliminary data.</text>
</comment>
<dbReference type="InterPro" id="IPR036249">
    <property type="entry name" value="Thioredoxin-like_sf"/>
</dbReference>
<dbReference type="InterPro" id="IPR035671">
    <property type="entry name" value="DsbD_gamma"/>
</dbReference>
<dbReference type="EMBL" id="BPFB01000006">
    <property type="protein sequence ID" value="GIU43448.1"/>
    <property type="molecule type" value="Genomic_DNA"/>
</dbReference>
<organism evidence="9 10">
    <name type="scientific">Shewanella algidipiscicola</name>
    <dbReference type="NCBI Taxonomy" id="614070"/>
    <lineage>
        <taxon>Bacteria</taxon>
        <taxon>Pseudomonadati</taxon>
        <taxon>Pseudomonadota</taxon>
        <taxon>Gammaproteobacteria</taxon>
        <taxon>Alteromonadales</taxon>
        <taxon>Shewanellaceae</taxon>
        <taxon>Shewanella</taxon>
    </lineage>
</organism>
<feature type="transmembrane region" description="Helical" evidence="6">
    <location>
        <begin position="275"/>
        <end position="300"/>
    </location>
</feature>
<evidence type="ECO:0000256" key="5">
    <source>
        <dbReference type="ARBA" id="ARBA00023136"/>
    </source>
</evidence>
<evidence type="ECO:0000313" key="10">
    <source>
        <dbReference type="Proteomes" id="UP000761574"/>
    </source>
</evidence>
<keyword evidence="2 6" id="KW-0812">Transmembrane</keyword>
<proteinExistence type="predicted"/>
<evidence type="ECO:0000256" key="4">
    <source>
        <dbReference type="ARBA" id="ARBA00022989"/>
    </source>
</evidence>
<dbReference type="SUPFAM" id="SSF52833">
    <property type="entry name" value="Thioredoxin-like"/>
    <property type="match status" value="1"/>
</dbReference>
<feature type="transmembrane region" description="Helical" evidence="6">
    <location>
        <begin position="436"/>
        <end position="464"/>
    </location>
</feature>
<feature type="transmembrane region" description="Helical" evidence="6">
    <location>
        <begin position="524"/>
        <end position="545"/>
    </location>
</feature>
<evidence type="ECO:0000256" key="2">
    <source>
        <dbReference type="ARBA" id="ARBA00022692"/>
    </source>
</evidence>
<sequence length="693" mass="74976">MLAASTGWLVNDNHPPAKVRLMLTGEVDPATRTLPAVLEVQLDGDWKTYWRSPGEGGIAPSIKWDNSSNLQQVDWAWPAPEQFSLLGLQTFGYSGNTTFPLTLTLAELAEPTALRGKVTLSTCTTICVLTDYHISLDFNANTLQADTDAMLAYNKAVSLVPQKVSTPAGQPAAMTLGWDAAKGLLEVRLNDVHWQQPMVIIDGEPDTTFKLVSLKRAESDAGGEQLVALFNGTSWLGEPILLGQSLNVTVVDSERALEYAAKVTPAVVMQEGRSLFSMILLALIGGLILNVMPCVLPVLGMKLSSVIAAPELKRKQIRQQFIASALGILVSFWLLAGFILMLKYTGQAIGWGVQFQNPWFIGFMALVTTVFAFNMLGVFEIALPASVQTKLATTGGNDNRGHFLQGMFATLLATPCSAPFLGTAVAFALGADVLSLLVIFTALAVGMALPWLIVAALPQVATYLPKPGRWMNTVKILFSGMLLLTSLWLISLLANFIDALYLWPLAGLITLTFMLFMAKKYGAIAIVSCFGVGIMLSALLAFMTVNQWAKPLPADLAWTPLDQQVIDQQVAQGKTVFVDVTADWCITCKANKIGVILQDPVYSKLQQPHMLPMKGDWTEASAPITRYLQRHNRFGVPFNMVYGPGAPQGIELPEILTSDLVIAAIDKASVFPNTTTETRPKVVTESSSIAGAD</sequence>
<comment type="subcellular location">
    <subcellularLocation>
        <location evidence="1">Membrane</location>
        <topology evidence="1">Multi-pass membrane protein</topology>
    </subcellularLocation>
</comment>
<evidence type="ECO:0000313" key="9">
    <source>
        <dbReference type="EMBL" id="GIU43448.1"/>
    </source>
</evidence>
<dbReference type="PANTHER" id="PTHR32234:SF3">
    <property type="entry name" value="SUPPRESSION OF COPPER SENSITIVITY PROTEIN"/>
    <property type="match status" value="1"/>
</dbReference>
<evidence type="ECO:0000259" key="8">
    <source>
        <dbReference type="Pfam" id="PF11412"/>
    </source>
</evidence>
<dbReference type="CDD" id="cd02953">
    <property type="entry name" value="DsbDgamma"/>
    <property type="match status" value="1"/>
</dbReference>
<dbReference type="InterPro" id="IPR028250">
    <property type="entry name" value="DsbDN"/>
</dbReference>
<feature type="domain" description="Thiol:disulfide interchange protein DsbD N-terminal" evidence="8">
    <location>
        <begin position="34"/>
        <end position="135"/>
    </location>
</feature>
<dbReference type="Pfam" id="PF02683">
    <property type="entry name" value="DsbD_TM"/>
    <property type="match status" value="1"/>
</dbReference>
<reference evidence="9 10" key="1">
    <citation type="submission" date="2021-05" db="EMBL/GenBank/DDBJ databases">
        <title>Molecular characterization for Shewanella algae harboring chromosomal blaOXA-55-like strains isolated from clinical and environment sample.</title>
        <authorList>
            <person name="Ohama Y."/>
            <person name="Aoki K."/>
            <person name="Harada S."/>
            <person name="Moriya K."/>
            <person name="Ishii Y."/>
            <person name="Tateda K."/>
        </authorList>
    </citation>
    <scope>NUCLEOTIDE SEQUENCE [LARGE SCALE GENOMIC DNA]</scope>
    <source>
        <strain evidence="9 10">LMG 23746</strain>
    </source>
</reference>
<dbReference type="Pfam" id="PF13899">
    <property type="entry name" value="Thioredoxin_7"/>
    <property type="match status" value="1"/>
</dbReference>
<keyword evidence="5 6" id="KW-0472">Membrane</keyword>
<gene>
    <name evidence="9" type="ORF">TUM4630_06760</name>
</gene>
<dbReference type="Pfam" id="PF11412">
    <property type="entry name" value="DsbD_N"/>
    <property type="match status" value="1"/>
</dbReference>
<dbReference type="PANTHER" id="PTHR32234">
    <property type="entry name" value="THIOL:DISULFIDE INTERCHANGE PROTEIN DSBD"/>
    <property type="match status" value="1"/>
</dbReference>
<dbReference type="Proteomes" id="UP000761574">
    <property type="component" value="Unassembled WGS sequence"/>
</dbReference>
<protein>
    <submittedName>
        <fullName evidence="9">Suppressor for copper-sensitivity B</fullName>
    </submittedName>
</protein>
<keyword evidence="10" id="KW-1185">Reference proteome</keyword>
<evidence type="ECO:0000256" key="6">
    <source>
        <dbReference type="SAM" id="Phobius"/>
    </source>
</evidence>
<feature type="transmembrane region" description="Helical" evidence="6">
    <location>
        <begin position="360"/>
        <end position="383"/>
    </location>
</feature>
<keyword evidence="3" id="KW-0201">Cytochrome c-type biogenesis</keyword>